<feature type="chain" id="PRO_5002096918" evidence="2">
    <location>
        <begin position="19"/>
        <end position="716"/>
    </location>
</feature>
<feature type="compositionally biased region" description="Gly residues" evidence="1">
    <location>
        <begin position="526"/>
        <end position="536"/>
    </location>
</feature>
<feature type="compositionally biased region" description="Gly residues" evidence="1">
    <location>
        <begin position="45"/>
        <end position="54"/>
    </location>
</feature>
<dbReference type="RefSeq" id="XP_040681288.1">
    <property type="nucleotide sequence ID" value="XM_040820945.1"/>
</dbReference>
<reference evidence="3 4" key="1">
    <citation type="journal article" date="2014" name="Proc. Natl. Acad. Sci. U.S.A.">
        <title>Trajectory and genomic determinants of fungal-pathogen speciation and host adaptation.</title>
        <authorList>
            <person name="Hu X."/>
            <person name="Xiao G."/>
            <person name="Zheng P."/>
            <person name="Shang Y."/>
            <person name="Su Y."/>
            <person name="Zhang X."/>
            <person name="Liu X."/>
            <person name="Zhan S."/>
            <person name="St Leger R.J."/>
            <person name="Wang C."/>
        </authorList>
    </citation>
    <scope>NUCLEOTIDE SEQUENCE [LARGE SCALE GENOMIC DNA]</scope>
    <source>
        <strain evidence="3 4">ARSEF 1941</strain>
    </source>
</reference>
<dbReference type="Gene3D" id="3.40.390.10">
    <property type="entry name" value="Collagenase (Catalytic Domain)"/>
    <property type="match status" value="1"/>
</dbReference>
<feature type="compositionally biased region" description="Pro residues" evidence="1">
    <location>
        <begin position="409"/>
        <end position="420"/>
    </location>
</feature>
<feature type="region of interest" description="Disordered" evidence="1">
    <location>
        <begin position="403"/>
        <end position="637"/>
    </location>
</feature>
<dbReference type="HOGENOM" id="CLU_030114_0_0_1"/>
<dbReference type="GeneID" id="63736601"/>
<dbReference type="AlphaFoldDB" id="A0A0B2X3A3"/>
<keyword evidence="4" id="KW-1185">Reference proteome</keyword>
<dbReference type="EMBL" id="AZHE01000003">
    <property type="protein sequence ID" value="KHO00223.1"/>
    <property type="molecule type" value="Genomic_DNA"/>
</dbReference>
<dbReference type="GO" id="GO:0008237">
    <property type="term" value="F:metallopeptidase activity"/>
    <property type="evidence" value="ECO:0007669"/>
    <property type="project" value="InterPro"/>
</dbReference>
<dbReference type="STRING" id="1081103.A0A0B2X3A3"/>
<feature type="compositionally biased region" description="Gly residues" evidence="1">
    <location>
        <begin position="462"/>
        <end position="478"/>
    </location>
</feature>
<evidence type="ECO:0000256" key="2">
    <source>
        <dbReference type="SAM" id="SignalP"/>
    </source>
</evidence>
<comment type="caution">
    <text evidence="3">The sequence shown here is derived from an EMBL/GenBank/DDBJ whole genome shotgun (WGS) entry which is preliminary data.</text>
</comment>
<feature type="compositionally biased region" description="Polar residues" evidence="1">
    <location>
        <begin position="544"/>
        <end position="559"/>
    </location>
</feature>
<feature type="compositionally biased region" description="Polar residues" evidence="1">
    <location>
        <begin position="449"/>
        <end position="461"/>
    </location>
</feature>
<dbReference type="SUPFAM" id="SSF55486">
    <property type="entry name" value="Metalloproteases ('zincins'), catalytic domain"/>
    <property type="match status" value="1"/>
</dbReference>
<evidence type="ECO:0000256" key="1">
    <source>
        <dbReference type="SAM" id="MobiDB-lite"/>
    </source>
</evidence>
<feature type="compositionally biased region" description="Basic and acidic residues" evidence="1">
    <location>
        <begin position="698"/>
        <end position="707"/>
    </location>
</feature>
<name>A0A0B2X3A3_METAS</name>
<protein>
    <submittedName>
        <fullName evidence="3">Metallopeptidase, catalytic domain protein</fullName>
    </submittedName>
</protein>
<feature type="signal peptide" evidence="2">
    <location>
        <begin position="1"/>
        <end position="18"/>
    </location>
</feature>
<sequence length="716" mass="75574">MVMSLAFLLGLMASASVASPLAVRDGAEHRCGAREISLTERQLGPGQGSPGEGQGVNDDGKNITMGTYIYFCPSRCGKFPPDKSGQDEIERINVAFQGSITFKLTKITHVEDPRCSSGLVNENDIDSLKEKIYLGNVGDAHILYVDTNQGAGVKGVALMPTSGMDIAASIQRKDGAAVAMDTLPGYNEFCSGGRNRARGLSESFLGRLLRRQGGGDKGGALEGSSITAAHELAHTLGMAHLGGNQKRQLGGGVRNIMEPEAVFSAMYAFNSGQLKEMRKMADKALWVRPVDKALKVRSVDKILKVRPVDKILKVRPADKALKVRPVDKALKVRSVDKILKVQSVDKALKVQSVDKILKVRPVDKALQFQPEGVTAPNFQVTALNPRMEYKALDFQTKEMTTAVRGDPAPADPPSPDPAPLRPLGENSGAPQNPGGVLRPIGSEPGLNDGPSQPQLESPGNNGLQGLGSGKPIGFGPGLNDGPSQPQLESPGDNGLQEPSFGKPIGFGPSLNDGPSQPQLESPGNNGLQGLGSGEPIGFGPSLNDGPSQPQLESPGNNGLQELGFGEPNGFGPGLDDGLSQSQQATSGGYGQEGPVLWEPAESAPDMGDFMALYSPGPDELAPRADSPGSDGTNDFSEFISNNFHVRAQPEEEANESDLVHINRRDGAETAPDEPALVHINRRDGAETATDEPALVHINRRDGAKTATDEPALVHIN</sequence>
<organism evidence="3 4">
    <name type="scientific">Metarhizium album (strain ARSEF 1941)</name>
    <dbReference type="NCBI Taxonomy" id="1081103"/>
    <lineage>
        <taxon>Eukaryota</taxon>
        <taxon>Fungi</taxon>
        <taxon>Dikarya</taxon>
        <taxon>Ascomycota</taxon>
        <taxon>Pezizomycotina</taxon>
        <taxon>Sordariomycetes</taxon>
        <taxon>Hypocreomycetidae</taxon>
        <taxon>Hypocreales</taxon>
        <taxon>Clavicipitaceae</taxon>
        <taxon>Metarhizium</taxon>
    </lineage>
</organism>
<dbReference type="Proteomes" id="UP000030816">
    <property type="component" value="Unassembled WGS sequence"/>
</dbReference>
<gene>
    <name evidence="3" type="ORF">MAM_02146</name>
</gene>
<evidence type="ECO:0000313" key="3">
    <source>
        <dbReference type="EMBL" id="KHO00223.1"/>
    </source>
</evidence>
<feature type="region of interest" description="Disordered" evidence="1">
    <location>
        <begin position="38"/>
        <end position="58"/>
    </location>
</feature>
<evidence type="ECO:0000313" key="4">
    <source>
        <dbReference type="Proteomes" id="UP000030816"/>
    </source>
</evidence>
<accession>A0A0B2X3A3</accession>
<proteinExistence type="predicted"/>
<feature type="compositionally biased region" description="Polar residues" evidence="1">
    <location>
        <begin position="512"/>
        <end position="525"/>
    </location>
</feature>
<dbReference type="OrthoDB" id="4941191at2759"/>
<keyword evidence="2" id="KW-0732">Signal</keyword>
<feature type="region of interest" description="Disordered" evidence="1">
    <location>
        <begin position="683"/>
        <end position="716"/>
    </location>
</feature>
<dbReference type="InterPro" id="IPR024079">
    <property type="entry name" value="MetalloPept_cat_dom_sf"/>
</dbReference>